<proteinExistence type="predicted"/>
<dbReference type="EMBL" id="JAGYWB010000014">
    <property type="protein sequence ID" value="KAI0499243.1"/>
    <property type="molecule type" value="Genomic_DNA"/>
</dbReference>
<comment type="caution">
    <text evidence="2">The sequence shown here is derived from an EMBL/GenBank/DDBJ whole genome shotgun (WGS) entry which is preliminary data.</text>
</comment>
<evidence type="ECO:0000256" key="1">
    <source>
        <dbReference type="SAM" id="MobiDB-lite"/>
    </source>
</evidence>
<dbReference type="Proteomes" id="UP000829196">
    <property type="component" value="Unassembled WGS sequence"/>
</dbReference>
<dbReference type="AlphaFoldDB" id="A0A8T3AS17"/>
<keyword evidence="3" id="KW-1185">Reference proteome</keyword>
<protein>
    <submittedName>
        <fullName evidence="2">Uncharacterized protein</fullName>
    </submittedName>
</protein>
<sequence>MNLATGSGKSRAGACARDPGMGCSTESPPCLQLPPASFIISFAQYLPSCCCCLLIREVRPTPFGSSSSSPLVHINGVMDCN</sequence>
<evidence type="ECO:0000313" key="2">
    <source>
        <dbReference type="EMBL" id="KAI0499243.1"/>
    </source>
</evidence>
<reference evidence="2" key="1">
    <citation type="journal article" date="2022" name="Front. Genet.">
        <title>Chromosome-Scale Assembly of the Dendrobium nobile Genome Provides Insights Into the Molecular Mechanism of the Biosynthesis of the Medicinal Active Ingredient of Dendrobium.</title>
        <authorList>
            <person name="Xu Q."/>
            <person name="Niu S.-C."/>
            <person name="Li K.-L."/>
            <person name="Zheng P.-J."/>
            <person name="Zhang X.-J."/>
            <person name="Jia Y."/>
            <person name="Liu Y."/>
            <person name="Niu Y.-X."/>
            <person name="Yu L.-H."/>
            <person name="Chen D.-F."/>
            <person name="Zhang G.-Q."/>
        </authorList>
    </citation>
    <scope>NUCLEOTIDE SEQUENCE</scope>
    <source>
        <tissue evidence="2">Leaf</tissue>
    </source>
</reference>
<gene>
    <name evidence="2" type="ORF">KFK09_020146</name>
</gene>
<name>A0A8T3AS17_DENNO</name>
<feature type="region of interest" description="Disordered" evidence="1">
    <location>
        <begin position="1"/>
        <end position="24"/>
    </location>
</feature>
<organism evidence="2 3">
    <name type="scientific">Dendrobium nobile</name>
    <name type="common">Orchid</name>
    <dbReference type="NCBI Taxonomy" id="94219"/>
    <lineage>
        <taxon>Eukaryota</taxon>
        <taxon>Viridiplantae</taxon>
        <taxon>Streptophyta</taxon>
        <taxon>Embryophyta</taxon>
        <taxon>Tracheophyta</taxon>
        <taxon>Spermatophyta</taxon>
        <taxon>Magnoliopsida</taxon>
        <taxon>Liliopsida</taxon>
        <taxon>Asparagales</taxon>
        <taxon>Orchidaceae</taxon>
        <taxon>Epidendroideae</taxon>
        <taxon>Malaxideae</taxon>
        <taxon>Dendrobiinae</taxon>
        <taxon>Dendrobium</taxon>
    </lineage>
</organism>
<accession>A0A8T3AS17</accession>
<evidence type="ECO:0000313" key="3">
    <source>
        <dbReference type="Proteomes" id="UP000829196"/>
    </source>
</evidence>